<dbReference type="PROSITE" id="PS51846">
    <property type="entry name" value="CNNM"/>
    <property type="match status" value="1"/>
</dbReference>
<evidence type="ECO:0000256" key="8">
    <source>
        <dbReference type="PROSITE-ProRule" id="PRU01193"/>
    </source>
</evidence>
<keyword evidence="2 8" id="KW-0812">Transmembrane</keyword>
<dbReference type="KEGG" id="puo:RZN69_12665"/>
<keyword evidence="3" id="KW-0677">Repeat</keyword>
<evidence type="ECO:0000313" key="12">
    <source>
        <dbReference type="EMBL" id="WOO39469.1"/>
    </source>
</evidence>
<evidence type="ECO:0000256" key="1">
    <source>
        <dbReference type="ARBA" id="ARBA00004141"/>
    </source>
</evidence>
<keyword evidence="4 8" id="KW-1133">Transmembrane helix</keyword>
<feature type="transmembrane region" description="Helical" evidence="9">
    <location>
        <begin position="115"/>
        <end position="140"/>
    </location>
</feature>
<keyword evidence="5 7" id="KW-0129">CBS domain</keyword>
<organism evidence="12 13">
    <name type="scientific">Rubellicoccus peritrichatus</name>
    <dbReference type="NCBI Taxonomy" id="3080537"/>
    <lineage>
        <taxon>Bacteria</taxon>
        <taxon>Pseudomonadati</taxon>
        <taxon>Verrucomicrobiota</taxon>
        <taxon>Opitutia</taxon>
        <taxon>Puniceicoccales</taxon>
        <taxon>Cerasicoccaceae</taxon>
        <taxon>Rubellicoccus</taxon>
    </lineage>
</organism>
<dbReference type="PANTHER" id="PTHR22777">
    <property type="entry name" value="HEMOLYSIN-RELATED"/>
    <property type="match status" value="1"/>
</dbReference>
<evidence type="ECO:0000256" key="6">
    <source>
        <dbReference type="ARBA" id="ARBA00023136"/>
    </source>
</evidence>
<name>A0AAQ3LCI5_9BACT</name>
<comment type="subcellular location">
    <subcellularLocation>
        <location evidence="1">Membrane</location>
        <topology evidence="1">Multi-pass membrane protein</topology>
    </subcellularLocation>
</comment>
<evidence type="ECO:0000256" key="2">
    <source>
        <dbReference type="ARBA" id="ARBA00022692"/>
    </source>
</evidence>
<feature type="transmembrane region" description="Helical" evidence="9">
    <location>
        <begin position="83"/>
        <end position="103"/>
    </location>
</feature>
<keyword evidence="6 8" id="KW-0472">Membrane</keyword>
<dbReference type="Proteomes" id="UP001304300">
    <property type="component" value="Chromosome"/>
</dbReference>
<dbReference type="CDD" id="cd04590">
    <property type="entry name" value="CBS_pair_CorC_HlyC_assoc"/>
    <property type="match status" value="1"/>
</dbReference>
<evidence type="ECO:0000256" key="9">
    <source>
        <dbReference type="SAM" id="Phobius"/>
    </source>
</evidence>
<dbReference type="Gene3D" id="3.10.580.10">
    <property type="entry name" value="CBS-domain"/>
    <property type="match status" value="1"/>
</dbReference>
<keyword evidence="13" id="KW-1185">Reference proteome</keyword>
<dbReference type="PROSITE" id="PS51371">
    <property type="entry name" value="CBS"/>
    <property type="match status" value="1"/>
</dbReference>
<sequence>MVLLIVYVLIALVFSFLCSLLESTLLTVGPSKIESAKSAGKPWGHRMAKLKDDIDRPLSAILTLNTIAHTMGAAGAGAQYARVYGNIGESIFAGVLTLAILIFTEIIPKTLGARYALFFAPSVSWFLPWLIRFLSPLVWFSKQITSIITRDGVHVAQTNREELVAMANLGEEEGIIDQHEKSVFHNILKLNTMKVKDIMTPRPVVFMLSEETTGSEFVKLTQDKPFTRIPIHGKSRDDVTGFVVRAEVLYKCLTLSNDFEIKELCRPIIVIPETEPVDSLFRRLSEEKTHIMLATDEFGSVSGIVTFEDVIETVLGFEIVDENDRHQDLQALARKLWRTRAERMGIPLSIDAEKAETAEKDKDSNK</sequence>
<feature type="domain" description="CBS" evidence="10">
    <location>
        <begin position="264"/>
        <end position="322"/>
    </location>
</feature>
<feature type="transmembrane region" description="Helical" evidence="9">
    <location>
        <begin position="6"/>
        <end position="28"/>
    </location>
</feature>
<dbReference type="RefSeq" id="WP_317831378.1">
    <property type="nucleotide sequence ID" value="NZ_CP136920.1"/>
</dbReference>
<evidence type="ECO:0000256" key="7">
    <source>
        <dbReference type="PROSITE-ProRule" id="PRU00703"/>
    </source>
</evidence>
<gene>
    <name evidence="12" type="ORF">RZN69_12665</name>
</gene>
<evidence type="ECO:0000256" key="3">
    <source>
        <dbReference type="ARBA" id="ARBA00022737"/>
    </source>
</evidence>
<dbReference type="InterPro" id="IPR000644">
    <property type="entry name" value="CBS_dom"/>
</dbReference>
<dbReference type="SUPFAM" id="SSF54631">
    <property type="entry name" value="CBS-domain pair"/>
    <property type="match status" value="1"/>
</dbReference>
<feature type="domain" description="CNNM transmembrane" evidence="11">
    <location>
        <begin position="1"/>
        <end position="180"/>
    </location>
</feature>
<dbReference type="Pfam" id="PF00571">
    <property type="entry name" value="CBS"/>
    <property type="match status" value="1"/>
</dbReference>
<proteinExistence type="predicted"/>
<evidence type="ECO:0000259" key="11">
    <source>
        <dbReference type="PROSITE" id="PS51846"/>
    </source>
</evidence>
<reference evidence="12 13" key="1">
    <citation type="submission" date="2023-10" db="EMBL/GenBank/DDBJ databases">
        <title>Rubellicoccus peritrichatus gen. nov., sp. nov., isolated from an algae of coral reef tank.</title>
        <authorList>
            <person name="Luo J."/>
        </authorList>
    </citation>
    <scope>NUCLEOTIDE SEQUENCE [LARGE SCALE GENOMIC DNA]</scope>
    <source>
        <strain evidence="12 13">CR14</strain>
    </source>
</reference>
<dbReference type="InterPro" id="IPR002550">
    <property type="entry name" value="CNNM"/>
</dbReference>
<dbReference type="PANTHER" id="PTHR22777:SF4">
    <property type="entry name" value="UPF0053 PROTEIN SLL1254"/>
    <property type="match status" value="1"/>
</dbReference>
<evidence type="ECO:0000256" key="5">
    <source>
        <dbReference type="ARBA" id="ARBA00023122"/>
    </source>
</evidence>
<dbReference type="AlphaFoldDB" id="A0AAQ3LCI5"/>
<dbReference type="InterPro" id="IPR044751">
    <property type="entry name" value="Ion_transp-like_CBS"/>
</dbReference>
<evidence type="ECO:0000259" key="10">
    <source>
        <dbReference type="PROSITE" id="PS51371"/>
    </source>
</evidence>
<dbReference type="EMBL" id="CP136920">
    <property type="protein sequence ID" value="WOO39469.1"/>
    <property type="molecule type" value="Genomic_DNA"/>
</dbReference>
<accession>A0AAQ3LCI5</accession>
<evidence type="ECO:0000313" key="13">
    <source>
        <dbReference type="Proteomes" id="UP001304300"/>
    </source>
</evidence>
<dbReference type="GO" id="GO:0005886">
    <property type="term" value="C:plasma membrane"/>
    <property type="evidence" value="ECO:0007669"/>
    <property type="project" value="TreeGrafter"/>
</dbReference>
<protein>
    <submittedName>
        <fullName evidence="12">Hemolysin family protein</fullName>
    </submittedName>
</protein>
<dbReference type="Pfam" id="PF01595">
    <property type="entry name" value="CNNM"/>
    <property type="match status" value="1"/>
</dbReference>
<dbReference type="InterPro" id="IPR046342">
    <property type="entry name" value="CBS_dom_sf"/>
</dbReference>
<evidence type="ECO:0000256" key="4">
    <source>
        <dbReference type="ARBA" id="ARBA00022989"/>
    </source>
</evidence>